<keyword evidence="4" id="KW-0493">Microtubule</keyword>
<evidence type="ECO:0000256" key="3">
    <source>
        <dbReference type="ARBA" id="ARBA00022490"/>
    </source>
</evidence>
<evidence type="ECO:0000256" key="4">
    <source>
        <dbReference type="ARBA" id="ARBA00022701"/>
    </source>
</evidence>
<evidence type="ECO:0000313" key="8">
    <source>
        <dbReference type="EMBL" id="CAK9172386.1"/>
    </source>
</evidence>
<comment type="caution">
    <text evidence="8">The sequence shown here is derived from an EMBL/GenBank/DDBJ whole genome shotgun (WGS) entry which is preliminary data.</text>
</comment>
<dbReference type="Pfam" id="PF06886">
    <property type="entry name" value="TPX2"/>
    <property type="match status" value="1"/>
</dbReference>
<name>A0ABC8TSD4_9AQUA</name>
<dbReference type="PANTHER" id="PTHR47067:SF16">
    <property type="entry name" value="TPX2 (TARGETING PROTEIN FOR XKLP2) PROTEIN FAMILY"/>
    <property type="match status" value="1"/>
</dbReference>
<keyword evidence="9" id="KW-1185">Reference proteome</keyword>
<gene>
    <name evidence="8" type="ORF">ILEXP_LOCUS42032</name>
</gene>
<proteinExistence type="inferred from homology"/>
<dbReference type="Proteomes" id="UP001642360">
    <property type="component" value="Unassembled WGS sequence"/>
</dbReference>
<feature type="region of interest" description="Disordered" evidence="6">
    <location>
        <begin position="1"/>
        <end position="32"/>
    </location>
</feature>
<evidence type="ECO:0000256" key="1">
    <source>
        <dbReference type="ARBA" id="ARBA00004245"/>
    </source>
</evidence>
<keyword evidence="3" id="KW-0963">Cytoplasm</keyword>
<dbReference type="EMBL" id="CAUOFW020005969">
    <property type="protein sequence ID" value="CAK9172386.1"/>
    <property type="molecule type" value="Genomic_DNA"/>
</dbReference>
<dbReference type="PANTHER" id="PTHR47067">
    <property type="entry name" value="TPX2 (TARGETING PROTEIN FOR XKLP2) PROTEIN FAMILY-RELATED"/>
    <property type="match status" value="1"/>
</dbReference>
<dbReference type="InterPro" id="IPR027329">
    <property type="entry name" value="TPX2_C"/>
</dbReference>
<dbReference type="GO" id="GO:0005874">
    <property type="term" value="C:microtubule"/>
    <property type="evidence" value="ECO:0007669"/>
    <property type="project" value="UniProtKB-KW"/>
</dbReference>
<accession>A0ABC8TSD4</accession>
<evidence type="ECO:0000259" key="7">
    <source>
        <dbReference type="Pfam" id="PF06886"/>
    </source>
</evidence>
<dbReference type="InterPro" id="IPR044216">
    <property type="entry name" value="WDL7"/>
</dbReference>
<comment type="subcellular location">
    <subcellularLocation>
        <location evidence="1">Cytoplasm</location>
        <location evidence="1">Cytoskeleton</location>
    </subcellularLocation>
</comment>
<feature type="domain" description="TPX2 C-terminal" evidence="7">
    <location>
        <begin position="24"/>
        <end position="87"/>
    </location>
</feature>
<dbReference type="AlphaFoldDB" id="A0ABC8TSD4"/>
<evidence type="ECO:0000256" key="5">
    <source>
        <dbReference type="ARBA" id="ARBA00023212"/>
    </source>
</evidence>
<sequence>MGSHSETLTACGRKARSPTVTSSFSFRNEERVPKRKEFLQKLEEKLNAKEAEKLQLQAKTKGKNGLKKMQQNVGLKSELTANFQHKMELPNNHMMIPPTRPSS</sequence>
<evidence type="ECO:0000256" key="2">
    <source>
        <dbReference type="ARBA" id="ARBA00005885"/>
    </source>
</evidence>
<protein>
    <recommendedName>
        <fullName evidence="7">TPX2 C-terminal domain-containing protein</fullName>
    </recommendedName>
</protein>
<reference evidence="8 9" key="1">
    <citation type="submission" date="2024-02" db="EMBL/GenBank/DDBJ databases">
        <authorList>
            <person name="Vignale AGUSTIN F."/>
            <person name="Sosa J E."/>
            <person name="Modenutti C."/>
        </authorList>
    </citation>
    <scope>NUCLEOTIDE SEQUENCE [LARGE SCALE GENOMIC DNA]</scope>
</reference>
<evidence type="ECO:0000313" key="9">
    <source>
        <dbReference type="Proteomes" id="UP001642360"/>
    </source>
</evidence>
<comment type="similarity">
    <text evidence="2">Belongs to the TPX2 family.</text>
</comment>
<organism evidence="8 9">
    <name type="scientific">Ilex paraguariensis</name>
    <name type="common">yerba mate</name>
    <dbReference type="NCBI Taxonomy" id="185542"/>
    <lineage>
        <taxon>Eukaryota</taxon>
        <taxon>Viridiplantae</taxon>
        <taxon>Streptophyta</taxon>
        <taxon>Embryophyta</taxon>
        <taxon>Tracheophyta</taxon>
        <taxon>Spermatophyta</taxon>
        <taxon>Magnoliopsida</taxon>
        <taxon>eudicotyledons</taxon>
        <taxon>Gunneridae</taxon>
        <taxon>Pentapetalae</taxon>
        <taxon>asterids</taxon>
        <taxon>campanulids</taxon>
        <taxon>Aquifoliales</taxon>
        <taxon>Aquifoliaceae</taxon>
        <taxon>Ilex</taxon>
    </lineage>
</organism>
<evidence type="ECO:0000256" key="6">
    <source>
        <dbReference type="SAM" id="MobiDB-lite"/>
    </source>
</evidence>
<keyword evidence="5" id="KW-0206">Cytoskeleton</keyword>